<evidence type="ECO:0000259" key="5">
    <source>
        <dbReference type="PROSITE" id="PS50987"/>
    </source>
</evidence>
<dbReference type="InterPro" id="IPR036388">
    <property type="entry name" value="WH-like_DNA-bd_sf"/>
</dbReference>
<evidence type="ECO:0000256" key="3">
    <source>
        <dbReference type="ARBA" id="ARBA00023163"/>
    </source>
</evidence>
<dbReference type="InterPro" id="IPR036390">
    <property type="entry name" value="WH_DNA-bd_sf"/>
</dbReference>
<dbReference type="PANTHER" id="PTHR43132:SF2">
    <property type="entry name" value="ARSENICAL RESISTANCE OPERON REPRESSOR ARSR-RELATED"/>
    <property type="match status" value="1"/>
</dbReference>
<protein>
    <submittedName>
        <fullName evidence="6">ArsR/SmtB family transcription factor</fullName>
    </submittedName>
</protein>
<sequence>MARQQSSEVRSDGTAAADDGCCSGVEHPLSGREVELDVDALAALGNETRYEALRLVAATEGGTCGCEIEPALDVSQGAVSQALSRLRDAGLVTRRKEGRWRYYDATERAARLLDVLDETRPTDRGEGGERP</sequence>
<evidence type="ECO:0000256" key="4">
    <source>
        <dbReference type="SAM" id="MobiDB-lite"/>
    </source>
</evidence>
<dbReference type="SMART" id="SM00418">
    <property type="entry name" value="HTH_ARSR"/>
    <property type="match status" value="1"/>
</dbReference>
<dbReference type="Proteomes" id="UP001596545">
    <property type="component" value="Unassembled WGS sequence"/>
</dbReference>
<dbReference type="Gene3D" id="1.10.10.10">
    <property type="entry name" value="Winged helix-like DNA-binding domain superfamily/Winged helix DNA-binding domain"/>
    <property type="match status" value="1"/>
</dbReference>
<dbReference type="AlphaFoldDB" id="A0ABD6AK97"/>
<dbReference type="SUPFAM" id="SSF46785">
    <property type="entry name" value="Winged helix' DNA-binding domain"/>
    <property type="match status" value="1"/>
</dbReference>
<dbReference type="PROSITE" id="PS50987">
    <property type="entry name" value="HTH_ARSR_2"/>
    <property type="match status" value="1"/>
</dbReference>
<keyword evidence="1" id="KW-0805">Transcription regulation</keyword>
<keyword evidence="7" id="KW-1185">Reference proteome</keyword>
<dbReference type="RefSeq" id="WP_256409529.1">
    <property type="nucleotide sequence ID" value="NZ_JANHDN010000005.1"/>
</dbReference>
<organism evidence="6 7">
    <name type="scientific">Halorubrum rutilum</name>
    <dbReference type="NCBI Taxonomy" id="1364933"/>
    <lineage>
        <taxon>Archaea</taxon>
        <taxon>Methanobacteriati</taxon>
        <taxon>Methanobacteriota</taxon>
        <taxon>Stenosarchaea group</taxon>
        <taxon>Halobacteria</taxon>
        <taxon>Halobacteriales</taxon>
        <taxon>Haloferacaceae</taxon>
        <taxon>Halorubrum</taxon>
    </lineage>
</organism>
<dbReference type="InterPro" id="IPR011991">
    <property type="entry name" value="ArsR-like_HTH"/>
</dbReference>
<evidence type="ECO:0000256" key="2">
    <source>
        <dbReference type="ARBA" id="ARBA00023125"/>
    </source>
</evidence>
<keyword evidence="3" id="KW-0804">Transcription</keyword>
<dbReference type="GO" id="GO:0003677">
    <property type="term" value="F:DNA binding"/>
    <property type="evidence" value="ECO:0007669"/>
    <property type="project" value="UniProtKB-KW"/>
</dbReference>
<feature type="region of interest" description="Disordered" evidence="4">
    <location>
        <begin position="1"/>
        <end position="24"/>
    </location>
</feature>
<dbReference type="EMBL" id="JBHTBL010000005">
    <property type="protein sequence ID" value="MFC7324437.1"/>
    <property type="molecule type" value="Genomic_DNA"/>
</dbReference>
<dbReference type="InterPro" id="IPR001845">
    <property type="entry name" value="HTH_ArsR_DNA-bd_dom"/>
</dbReference>
<accession>A0ABD6AK97</accession>
<dbReference type="CDD" id="cd00090">
    <property type="entry name" value="HTH_ARSR"/>
    <property type="match status" value="1"/>
</dbReference>
<evidence type="ECO:0000313" key="6">
    <source>
        <dbReference type="EMBL" id="MFC7324437.1"/>
    </source>
</evidence>
<evidence type="ECO:0000313" key="7">
    <source>
        <dbReference type="Proteomes" id="UP001596545"/>
    </source>
</evidence>
<evidence type="ECO:0000256" key="1">
    <source>
        <dbReference type="ARBA" id="ARBA00023015"/>
    </source>
</evidence>
<proteinExistence type="predicted"/>
<dbReference type="PANTHER" id="PTHR43132">
    <property type="entry name" value="ARSENICAL RESISTANCE OPERON REPRESSOR ARSR-RELATED"/>
    <property type="match status" value="1"/>
</dbReference>
<reference evidence="6 7" key="1">
    <citation type="journal article" date="2019" name="Int. J. Syst. Evol. Microbiol.">
        <title>The Global Catalogue of Microorganisms (GCM) 10K type strain sequencing project: providing services to taxonomists for standard genome sequencing and annotation.</title>
        <authorList>
            <consortium name="The Broad Institute Genomics Platform"/>
            <consortium name="The Broad Institute Genome Sequencing Center for Infectious Disease"/>
            <person name="Wu L."/>
            <person name="Ma J."/>
        </authorList>
    </citation>
    <scope>NUCLEOTIDE SEQUENCE [LARGE SCALE GENOMIC DNA]</scope>
    <source>
        <strain evidence="6 7">CGMCC 1.12554</strain>
    </source>
</reference>
<gene>
    <name evidence="6" type="ORF">ACFQMF_07580</name>
</gene>
<dbReference type="PRINTS" id="PR00778">
    <property type="entry name" value="HTHARSR"/>
</dbReference>
<dbReference type="NCBIfam" id="NF033788">
    <property type="entry name" value="HTH_metalloreg"/>
    <property type="match status" value="1"/>
</dbReference>
<keyword evidence="2" id="KW-0238">DNA-binding</keyword>
<comment type="caution">
    <text evidence="6">The sequence shown here is derived from an EMBL/GenBank/DDBJ whole genome shotgun (WGS) entry which is preliminary data.</text>
</comment>
<name>A0ABD6AK97_9EURY</name>
<feature type="domain" description="HTH arsR-type" evidence="5">
    <location>
        <begin position="29"/>
        <end position="124"/>
    </location>
</feature>
<dbReference type="Pfam" id="PF01022">
    <property type="entry name" value="HTH_5"/>
    <property type="match status" value="1"/>
</dbReference>
<dbReference type="InterPro" id="IPR051011">
    <property type="entry name" value="Metal_resp_trans_reg"/>
</dbReference>